<comment type="caution">
    <text evidence="1">The sequence shown here is derived from an EMBL/GenBank/DDBJ whole genome shotgun (WGS) entry which is preliminary data.</text>
</comment>
<organism evidence="1 2">
    <name type="scientific">Azospirillum oleiclasticum</name>
    <dbReference type="NCBI Taxonomy" id="2735135"/>
    <lineage>
        <taxon>Bacteria</taxon>
        <taxon>Pseudomonadati</taxon>
        <taxon>Pseudomonadota</taxon>
        <taxon>Alphaproteobacteria</taxon>
        <taxon>Rhodospirillales</taxon>
        <taxon>Azospirillaceae</taxon>
        <taxon>Azospirillum</taxon>
    </lineage>
</organism>
<keyword evidence="2" id="KW-1185">Reference proteome</keyword>
<dbReference type="EMBL" id="JABFDB010000062">
    <property type="protein sequence ID" value="NYZ25176.1"/>
    <property type="molecule type" value="Genomic_DNA"/>
</dbReference>
<evidence type="ECO:0008006" key="3">
    <source>
        <dbReference type="Google" id="ProtNLM"/>
    </source>
</evidence>
<protein>
    <recommendedName>
        <fullName evidence="3">Phage tail protein</fullName>
    </recommendedName>
</protein>
<proteinExistence type="predicted"/>
<name>A0ABX2TMU9_9PROT</name>
<dbReference type="Proteomes" id="UP000584642">
    <property type="component" value="Unassembled WGS sequence"/>
</dbReference>
<gene>
    <name evidence="1" type="ORF">HND93_36225</name>
</gene>
<sequence>MTDARTVTVAELTVTRPSGTVETILLGDGPLLPLPGDDPDWPHAAVRQRLAGPPSYAVGLSADPSRLAGDVGAGELVILNGDRAYSWLAGCAPGRLRVRRSVEGQRWQDMTPVLDGRAGLPRPAIGGQQAGRMTVPIWDLRAALDTDVVTRKYLGTNTDHTGYEGGDALKDATAPLCLGRPLHVPGVAVNEAGRAWAWHAEAARAGAALYDRGSPAVLSAVPHAGGTAFDGLSLTATQYAEDAARSLLRLGGALGGELGIDPLGPAGTDTAPDAVRWLLSRAAAGTIGATLTGWTSAAGVGAWWSGAVTHRAALELMARSAGASVLPDALGRWQVAALGLTDPVGAITEGMVLDLAIDDADLAAPVWEVTVKGRRNHLVLARDRQAADVRETDRGAWLREEWRREVARHQPTKDRFGDAARVAEVQTALTSTTAMAALAARLLTALGVRADGEPRRSLALVVPMTAAALSWPLGATLHVSYPPDGIDDDMQLMGVHYASPSRTTMRVRLFG</sequence>
<evidence type="ECO:0000313" key="2">
    <source>
        <dbReference type="Proteomes" id="UP000584642"/>
    </source>
</evidence>
<accession>A0ABX2TMU9</accession>
<reference evidence="1 2" key="1">
    <citation type="submission" date="2020-05" db="EMBL/GenBank/DDBJ databases">
        <title>Azospirillum oleiclasticum sp. nov, a nitrogen-fixing and heavy crude oil-emulsifying bacterium isolated from the crude oil of Yumen Oilfield.</title>
        <authorList>
            <person name="Wu D."/>
            <person name="Cai M."/>
            <person name="Zhang X."/>
        </authorList>
    </citation>
    <scope>NUCLEOTIDE SEQUENCE [LARGE SCALE GENOMIC DNA]</scope>
    <source>
        <strain evidence="1 2">ROY-1-1-2</strain>
    </source>
</reference>
<evidence type="ECO:0000313" key="1">
    <source>
        <dbReference type="EMBL" id="NYZ25176.1"/>
    </source>
</evidence>
<dbReference type="RefSeq" id="WP_180286948.1">
    <property type="nucleotide sequence ID" value="NZ_JABFDB010000062.1"/>
</dbReference>